<name>A0ACC2P2J1_9HYME</name>
<dbReference type="Proteomes" id="UP001239111">
    <property type="component" value="Chromosome 2"/>
</dbReference>
<proteinExistence type="predicted"/>
<keyword evidence="2" id="KW-1185">Reference proteome</keyword>
<reference evidence="1" key="1">
    <citation type="submission" date="2023-04" db="EMBL/GenBank/DDBJ databases">
        <title>A chromosome-level genome assembly of the parasitoid wasp Eretmocerus hayati.</title>
        <authorList>
            <person name="Zhong Y."/>
            <person name="Liu S."/>
            <person name="Liu Y."/>
        </authorList>
    </citation>
    <scope>NUCLEOTIDE SEQUENCE</scope>
    <source>
        <strain evidence="1">ZJU_SS_LIU_2023</strain>
    </source>
</reference>
<accession>A0ACC2P2J1</accession>
<organism evidence="1 2">
    <name type="scientific">Eretmocerus hayati</name>
    <dbReference type="NCBI Taxonomy" id="131215"/>
    <lineage>
        <taxon>Eukaryota</taxon>
        <taxon>Metazoa</taxon>
        <taxon>Ecdysozoa</taxon>
        <taxon>Arthropoda</taxon>
        <taxon>Hexapoda</taxon>
        <taxon>Insecta</taxon>
        <taxon>Pterygota</taxon>
        <taxon>Neoptera</taxon>
        <taxon>Endopterygota</taxon>
        <taxon>Hymenoptera</taxon>
        <taxon>Apocrita</taxon>
        <taxon>Proctotrupomorpha</taxon>
        <taxon>Chalcidoidea</taxon>
        <taxon>Aphelinidae</taxon>
        <taxon>Aphelininae</taxon>
        <taxon>Eretmocerus</taxon>
    </lineage>
</organism>
<gene>
    <name evidence="1" type="ORF">QAD02_011776</name>
</gene>
<evidence type="ECO:0000313" key="2">
    <source>
        <dbReference type="Proteomes" id="UP001239111"/>
    </source>
</evidence>
<comment type="caution">
    <text evidence="1">The sequence shown here is derived from an EMBL/GenBank/DDBJ whole genome shotgun (WGS) entry which is preliminary data.</text>
</comment>
<dbReference type="EMBL" id="CM056742">
    <property type="protein sequence ID" value="KAJ8675990.1"/>
    <property type="molecule type" value="Genomic_DNA"/>
</dbReference>
<sequence>MDVHYSLFITLLSLFSFTLASELDYDGWLQVRLMHSFQNSPTPQFKERGNITISSIRSSAAVIVQPSLSEADVKKLKALASNSGKYQLKAIVKTSSSSETTFLSSVLACNLLGSNLKDVLYVWLDSTAEPVAVNLVSRGPCSSEDPTTLNWTTDVNIKYPDGGLAPDTAPYIQKLEREKLARESGEVKDNRSFFAKYWMYIVPALIFFVLTSATNPEAGAPGGGGGGGGGAGAQRQ</sequence>
<evidence type="ECO:0000313" key="1">
    <source>
        <dbReference type="EMBL" id="KAJ8675990.1"/>
    </source>
</evidence>
<protein>
    <submittedName>
        <fullName evidence="1">Uncharacterized protein</fullName>
    </submittedName>
</protein>